<dbReference type="InterPro" id="IPR005123">
    <property type="entry name" value="Oxoglu/Fe-dep_dioxygenase_dom"/>
</dbReference>
<evidence type="ECO:0000313" key="8">
    <source>
        <dbReference type="Proteomes" id="UP001516023"/>
    </source>
</evidence>
<evidence type="ECO:0000256" key="4">
    <source>
        <dbReference type="ARBA" id="ARBA00023002"/>
    </source>
</evidence>
<dbReference type="GO" id="GO:0051213">
    <property type="term" value="F:dioxygenase activity"/>
    <property type="evidence" value="ECO:0007669"/>
    <property type="project" value="UniProtKB-KW"/>
</dbReference>
<dbReference type="Pfam" id="PF13640">
    <property type="entry name" value="2OG-FeII_Oxy_3"/>
    <property type="match status" value="1"/>
</dbReference>
<evidence type="ECO:0000256" key="5">
    <source>
        <dbReference type="ARBA" id="ARBA00023004"/>
    </source>
</evidence>
<keyword evidence="2" id="KW-0479">Metal-binding</keyword>
<dbReference type="SMART" id="SM00702">
    <property type="entry name" value="P4Hc"/>
    <property type="match status" value="1"/>
</dbReference>
<feature type="domain" description="Fe2OG dioxygenase" evidence="6">
    <location>
        <begin position="423"/>
        <end position="528"/>
    </location>
</feature>
<name>A0ABD3PIS9_9STRA</name>
<dbReference type="PANTHER" id="PTHR10869:SF226">
    <property type="entry name" value="PROLYL 4-HYDROXYLASE ALPHA SUBUNIT DOMAIN-CONTAINING PROTEIN"/>
    <property type="match status" value="1"/>
</dbReference>
<keyword evidence="3" id="KW-0223">Dioxygenase</keyword>
<comment type="caution">
    <text evidence="7">The sequence shown here is derived from an EMBL/GenBank/DDBJ whole genome shotgun (WGS) entry which is preliminary data.</text>
</comment>
<gene>
    <name evidence="7" type="ORF">HJC23_000082</name>
</gene>
<protein>
    <recommendedName>
        <fullName evidence="6">Fe2OG dioxygenase domain-containing protein</fullName>
    </recommendedName>
</protein>
<dbReference type="AlphaFoldDB" id="A0ABD3PIS9"/>
<dbReference type="InterPro" id="IPR044862">
    <property type="entry name" value="Pro_4_hyd_alph_FE2OG_OXY"/>
</dbReference>
<proteinExistence type="predicted"/>
<dbReference type="InterPro" id="IPR045054">
    <property type="entry name" value="P4HA-like"/>
</dbReference>
<sequence>MIKLQAIISFCTLFTLDYGNFTIGVLSLASKSRTSSRKIPQNHGRATSSGTGFASMGFASQPKEPVVPIAEHQQAIFNRRTHQVAFDDISKETVSNLFSVCCEIQRSKFYQPPKWADECTVLHQRHQIDSSIVDDKDCDILAVVAKRNVSRGQVLTLFPIHALGIRIAGDRNDGPEFMEYNRKEDEQLFENAIRLTIPLDTKEPAYSVFGKDEPMELFAMSLPRKGIVPGWLGGVIKTSSAGERANCVMVPLPGAAPLCAVVSTQDIKEGDEFVREIQPTEWSVLKEIESILAKEYRRNISTLSIQIEMALDTASLFGSTTNHRGVDHLGPFHQINLDYPGLKRIHRDPDIYAVDNFLTVDECDRIVAKARPHLSPCLVYKEEGDENSVQDPWRTSTNANIPRAEVPSVVDKIANLSCCSIEQLEILQVLNYKKGQQFKPHTDGFSGPYSACGFEQSTRLATVFCYLNDVSEGGSTYFPVIDLDIKPRKGTAIIHFPADMNMREDKRTLHQGKPAIDEKWLLTTWVWISKRTDEAYAEWKLPPLSSDII</sequence>
<dbReference type="Proteomes" id="UP001516023">
    <property type="component" value="Unassembled WGS sequence"/>
</dbReference>
<dbReference type="GO" id="GO:0046872">
    <property type="term" value="F:metal ion binding"/>
    <property type="evidence" value="ECO:0007669"/>
    <property type="project" value="UniProtKB-KW"/>
</dbReference>
<organism evidence="7 8">
    <name type="scientific">Cyclotella cryptica</name>
    <dbReference type="NCBI Taxonomy" id="29204"/>
    <lineage>
        <taxon>Eukaryota</taxon>
        <taxon>Sar</taxon>
        <taxon>Stramenopiles</taxon>
        <taxon>Ochrophyta</taxon>
        <taxon>Bacillariophyta</taxon>
        <taxon>Coscinodiscophyceae</taxon>
        <taxon>Thalassiosirophycidae</taxon>
        <taxon>Stephanodiscales</taxon>
        <taxon>Stephanodiscaceae</taxon>
        <taxon>Cyclotella</taxon>
    </lineage>
</organism>
<keyword evidence="4" id="KW-0560">Oxidoreductase</keyword>
<evidence type="ECO:0000256" key="3">
    <source>
        <dbReference type="ARBA" id="ARBA00022964"/>
    </source>
</evidence>
<reference evidence="7 8" key="1">
    <citation type="journal article" date="2020" name="G3 (Bethesda)">
        <title>Improved Reference Genome for Cyclotella cryptica CCMP332, a Model for Cell Wall Morphogenesis, Salinity Adaptation, and Lipid Production in Diatoms (Bacillariophyta).</title>
        <authorList>
            <person name="Roberts W.R."/>
            <person name="Downey K.M."/>
            <person name="Ruck E.C."/>
            <person name="Traller J.C."/>
            <person name="Alverson A.J."/>
        </authorList>
    </citation>
    <scope>NUCLEOTIDE SEQUENCE [LARGE SCALE GENOMIC DNA]</scope>
    <source>
        <strain evidence="7 8">CCMP332</strain>
    </source>
</reference>
<dbReference type="PANTHER" id="PTHR10869">
    <property type="entry name" value="PROLYL 4-HYDROXYLASE ALPHA SUBUNIT"/>
    <property type="match status" value="1"/>
</dbReference>
<evidence type="ECO:0000313" key="7">
    <source>
        <dbReference type="EMBL" id="KAL3787594.1"/>
    </source>
</evidence>
<accession>A0ABD3PIS9</accession>
<keyword evidence="5" id="KW-0408">Iron</keyword>
<evidence type="ECO:0000256" key="1">
    <source>
        <dbReference type="ARBA" id="ARBA00001961"/>
    </source>
</evidence>
<dbReference type="InterPro" id="IPR006620">
    <property type="entry name" value="Pro_4_hyd_alph"/>
</dbReference>
<dbReference type="Gene3D" id="2.60.120.620">
    <property type="entry name" value="q2cbj1_9rhob like domain"/>
    <property type="match status" value="1"/>
</dbReference>
<keyword evidence="8" id="KW-1185">Reference proteome</keyword>
<dbReference type="PROSITE" id="PS51471">
    <property type="entry name" value="FE2OG_OXY"/>
    <property type="match status" value="1"/>
</dbReference>
<evidence type="ECO:0000256" key="2">
    <source>
        <dbReference type="ARBA" id="ARBA00022723"/>
    </source>
</evidence>
<evidence type="ECO:0000259" key="6">
    <source>
        <dbReference type="PROSITE" id="PS51471"/>
    </source>
</evidence>
<comment type="cofactor">
    <cofactor evidence="1">
        <name>L-ascorbate</name>
        <dbReference type="ChEBI" id="CHEBI:38290"/>
    </cofactor>
</comment>
<dbReference type="EMBL" id="JABMIG020000172">
    <property type="protein sequence ID" value="KAL3787594.1"/>
    <property type="molecule type" value="Genomic_DNA"/>
</dbReference>